<feature type="region of interest" description="Disordered" evidence="1">
    <location>
        <begin position="254"/>
        <end position="273"/>
    </location>
</feature>
<feature type="region of interest" description="Disordered" evidence="1">
    <location>
        <begin position="303"/>
        <end position="323"/>
    </location>
</feature>
<evidence type="ECO:0000256" key="1">
    <source>
        <dbReference type="SAM" id="MobiDB-lite"/>
    </source>
</evidence>
<reference evidence="2" key="3">
    <citation type="journal article" date="2017" name="Nature">
        <title>Genome sequence of the progenitor of the wheat D genome Aegilops tauschii.</title>
        <authorList>
            <person name="Luo M.C."/>
            <person name="Gu Y.Q."/>
            <person name="Puiu D."/>
            <person name="Wang H."/>
            <person name="Twardziok S.O."/>
            <person name="Deal K.R."/>
            <person name="Huo N."/>
            <person name="Zhu T."/>
            <person name="Wang L."/>
            <person name="Wang Y."/>
            <person name="McGuire P.E."/>
            <person name="Liu S."/>
            <person name="Long H."/>
            <person name="Ramasamy R.K."/>
            <person name="Rodriguez J.C."/>
            <person name="Van S.L."/>
            <person name="Yuan L."/>
            <person name="Wang Z."/>
            <person name="Xia Z."/>
            <person name="Xiao L."/>
            <person name="Anderson O.D."/>
            <person name="Ouyang S."/>
            <person name="Liang Y."/>
            <person name="Zimin A.V."/>
            <person name="Pertea G."/>
            <person name="Qi P."/>
            <person name="Bennetzen J.L."/>
            <person name="Dai X."/>
            <person name="Dawson M.W."/>
            <person name="Muller H.G."/>
            <person name="Kugler K."/>
            <person name="Rivarola-Duarte L."/>
            <person name="Spannagl M."/>
            <person name="Mayer K.F.X."/>
            <person name="Lu F.H."/>
            <person name="Bevan M.W."/>
            <person name="Leroy P."/>
            <person name="Li P."/>
            <person name="You F.M."/>
            <person name="Sun Q."/>
            <person name="Liu Z."/>
            <person name="Lyons E."/>
            <person name="Wicker T."/>
            <person name="Salzberg S.L."/>
            <person name="Devos K.M."/>
            <person name="Dvorak J."/>
        </authorList>
    </citation>
    <scope>NUCLEOTIDE SEQUENCE [LARGE SCALE GENOMIC DNA]</scope>
    <source>
        <strain evidence="2">cv. AL8/78</strain>
    </source>
</reference>
<keyword evidence="3" id="KW-1185">Reference proteome</keyword>
<name>A0A453PWH3_AEGTS</name>
<evidence type="ECO:0000313" key="2">
    <source>
        <dbReference type="EnsemblPlants" id="AET6Gv20888200.7"/>
    </source>
</evidence>
<dbReference type="EnsemblPlants" id="AET6Gv20888200.7">
    <property type="protein sequence ID" value="AET6Gv20888200.7"/>
    <property type="gene ID" value="AET6Gv20888200"/>
</dbReference>
<protein>
    <submittedName>
        <fullName evidence="2">Uncharacterized protein</fullName>
    </submittedName>
</protein>
<dbReference type="Proteomes" id="UP000015105">
    <property type="component" value="Chromosome 6D"/>
</dbReference>
<reference evidence="2" key="4">
    <citation type="submission" date="2019-03" db="UniProtKB">
        <authorList>
            <consortium name="EnsemblPlants"/>
        </authorList>
    </citation>
    <scope>IDENTIFICATION</scope>
</reference>
<feature type="region of interest" description="Disordered" evidence="1">
    <location>
        <begin position="19"/>
        <end position="84"/>
    </location>
</feature>
<dbReference type="Gramene" id="AET6Gv20888200.7">
    <property type="protein sequence ID" value="AET6Gv20888200.7"/>
    <property type="gene ID" value="AET6Gv20888200"/>
</dbReference>
<organism evidence="2 3">
    <name type="scientific">Aegilops tauschii subsp. strangulata</name>
    <name type="common">Goatgrass</name>
    <dbReference type="NCBI Taxonomy" id="200361"/>
    <lineage>
        <taxon>Eukaryota</taxon>
        <taxon>Viridiplantae</taxon>
        <taxon>Streptophyta</taxon>
        <taxon>Embryophyta</taxon>
        <taxon>Tracheophyta</taxon>
        <taxon>Spermatophyta</taxon>
        <taxon>Magnoliopsida</taxon>
        <taxon>Liliopsida</taxon>
        <taxon>Poales</taxon>
        <taxon>Poaceae</taxon>
        <taxon>BOP clade</taxon>
        <taxon>Pooideae</taxon>
        <taxon>Triticodae</taxon>
        <taxon>Triticeae</taxon>
        <taxon>Triticinae</taxon>
        <taxon>Aegilops</taxon>
    </lineage>
</organism>
<sequence>IGCHPATWALMAIQFPNKSLVPPYRSHSPPFKPSSPSPQFPKSALPVPVKHAAMPPRKKRGARPAANQPPPSPPKPPGPDASVGEKLRWSADQEFVRRKAAIRAIQAAETESILSRLHLVRSYISKEQLETPALQFFQENLPNVSVVRNEEQGELELKWKDWDDLINGDQRHDKVSRASITSLATAPGFHFSGDSGSNAIYLLLLYLYRHQSSLTRMIFSPYIMRAVQKNFIESSFDFNNFNWSELPESQTIGAPDSLQTPGATSSRLSFGMTPKSVRQPKNGEMLLSVHGSPLGMYKEENLAAITESGNGSEEPPHDASGHQ</sequence>
<dbReference type="AlphaFoldDB" id="A0A453PWH3"/>
<accession>A0A453PWH3</accession>
<dbReference type="STRING" id="200361.A0A453PWH3"/>
<reference evidence="3" key="1">
    <citation type="journal article" date="2014" name="Science">
        <title>Ancient hybridizations among the ancestral genomes of bread wheat.</title>
        <authorList>
            <consortium name="International Wheat Genome Sequencing Consortium,"/>
            <person name="Marcussen T."/>
            <person name="Sandve S.R."/>
            <person name="Heier L."/>
            <person name="Spannagl M."/>
            <person name="Pfeifer M."/>
            <person name="Jakobsen K.S."/>
            <person name="Wulff B.B."/>
            <person name="Steuernagel B."/>
            <person name="Mayer K.F."/>
            <person name="Olsen O.A."/>
        </authorList>
    </citation>
    <scope>NUCLEOTIDE SEQUENCE [LARGE SCALE GENOMIC DNA]</scope>
    <source>
        <strain evidence="3">cv. AL8/78</strain>
    </source>
</reference>
<reference evidence="2" key="5">
    <citation type="journal article" date="2021" name="G3 (Bethesda)">
        <title>Aegilops tauschii genome assembly Aet v5.0 features greater sequence contiguity and improved annotation.</title>
        <authorList>
            <person name="Wang L."/>
            <person name="Zhu T."/>
            <person name="Rodriguez J.C."/>
            <person name="Deal K.R."/>
            <person name="Dubcovsky J."/>
            <person name="McGuire P.E."/>
            <person name="Lux T."/>
            <person name="Spannagl M."/>
            <person name="Mayer K.F.X."/>
            <person name="Baldrich P."/>
            <person name="Meyers B.C."/>
            <person name="Huo N."/>
            <person name="Gu Y.Q."/>
            <person name="Zhou H."/>
            <person name="Devos K.M."/>
            <person name="Bennetzen J.L."/>
            <person name="Unver T."/>
            <person name="Budak H."/>
            <person name="Gulick P.J."/>
            <person name="Galiba G."/>
            <person name="Kalapos B."/>
            <person name="Nelson D.R."/>
            <person name="Li P."/>
            <person name="You F.M."/>
            <person name="Luo M.C."/>
            <person name="Dvorak J."/>
        </authorList>
    </citation>
    <scope>NUCLEOTIDE SEQUENCE [LARGE SCALE GENOMIC DNA]</scope>
    <source>
        <strain evidence="2">cv. AL8/78</strain>
    </source>
</reference>
<feature type="compositionally biased region" description="Pro residues" evidence="1">
    <location>
        <begin position="67"/>
        <end position="79"/>
    </location>
</feature>
<dbReference type="PANTHER" id="PTHR37248">
    <property type="entry name" value="TRANSLATION INITIATION FACTOR"/>
    <property type="match status" value="1"/>
</dbReference>
<dbReference type="PANTHER" id="PTHR37248:SF1">
    <property type="entry name" value="TRANSLATION INITIATION FACTOR"/>
    <property type="match status" value="1"/>
</dbReference>
<proteinExistence type="predicted"/>
<feature type="compositionally biased region" description="Pro residues" evidence="1">
    <location>
        <begin position="30"/>
        <end position="39"/>
    </location>
</feature>
<feature type="compositionally biased region" description="Basic and acidic residues" evidence="1">
    <location>
        <begin position="314"/>
        <end position="323"/>
    </location>
</feature>
<evidence type="ECO:0000313" key="3">
    <source>
        <dbReference type="Proteomes" id="UP000015105"/>
    </source>
</evidence>
<feature type="compositionally biased region" description="Polar residues" evidence="1">
    <location>
        <begin position="254"/>
        <end position="268"/>
    </location>
</feature>
<reference evidence="3" key="2">
    <citation type="journal article" date="2017" name="Nat. Plants">
        <title>The Aegilops tauschii genome reveals multiple impacts of transposons.</title>
        <authorList>
            <person name="Zhao G."/>
            <person name="Zou C."/>
            <person name="Li K."/>
            <person name="Wang K."/>
            <person name="Li T."/>
            <person name="Gao L."/>
            <person name="Zhang X."/>
            <person name="Wang H."/>
            <person name="Yang Z."/>
            <person name="Liu X."/>
            <person name="Jiang W."/>
            <person name="Mao L."/>
            <person name="Kong X."/>
            <person name="Jiao Y."/>
            <person name="Jia J."/>
        </authorList>
    </citation>
    <scope>NUCLEOTIDE SEQUENCE [LARGE SCALE GENOMIC DNA]</scope>
    <source>
        <strain evidence="3">cv. AL8/78</strain>
    </source>
</reference>